<reference evidence="7 8" key="1">
    <citation type="submission" date="2017-01" db="EMBL/GenBank/DDBJ databases">
        <authorList>
            <person name="Mah S.A."/>
            <person name="Swanson W.J."/>
            <person name="Moy G.W."/>
            <person name="Vacquier V.D."/>
        </authorList>
    </citation>
    <scope>NUCLEOTIDE SEQUENCE [LARGE SCALE GENOMIC DNA]</scope>
    <source>
        <strain evidence="7 8">DSM 22694</strain>
    </source>
</reference>
<comment type="subcellular location">
    <subcellularLocation>
        <location evidence="6">Cell membrane</location>
        <topology evidence="6">Multi-pass membrane protein</topology>
    </subcellularLocation>
    <subcellularLocation>
        <location evidence="1">Membrane</location>
    </subcellularLocation>
</comment>
<keyword evidence="4 6" id="KW-1133">Transmembrane helix</keyword>
<protein>
    <recommendedName>
        <fullName evidence="6">SURF1-like protein</fullName>
    </recommendedName>
</protein>
<gene>
    <name evidence="7" type="ORF">RS694_16685</name>
</gene>
<dbReference type="KEGG" id="rsb:RS694_16685"/>
<comment type="caution">
    <text evidence="6">Lacks conserved residue(s) required for the propagation of feature annotation.</text>
</comment>
<keyword evidence="8" id="KW-1185">Reference proteome</keyword>
<dbReference type="InterPro" id="IPR045214">
    <property type="entry name" value="Surf1/Surf4"/>
</dbReference>
<evidence type="ECO:0000256" key="4">
    <source>
        <dbReference type="ARBA" id="ARBA00022989"/>
    </source>
</evidence>
<sequence>MNARLRFALVTLAALLAIAVTLALGRWQLARAAQKEALQASMDSQRGKAVLDGAALQAAADPSALVHQPARLTGRWVREATVFLDNRQMGAHVGFFVMTPLRLDGGTAVVVQRGWVPRNFVDRASLPAVDTPGGLVVVEGRIAPPPSKLYEPGTPGTGAIRQNLDLAQFQAQTGLPLMAVTLQQTGAASEGLLREWPAVNLGVDKHYGYAWQWFGLSALVACLYLWYGIVRRFFHRPKDTASHV</sequence>
<evidence type="ECO:0000313" key="7">
    <source>
        <dbReference type="EMBL" id="APW44007.1"/>
    </source>
</evidence>
<dbReference type="Pfam" id="PF02104">
    <property type="entry name" value="SURF1"/>
    <property type="match status" value="1"/>
</dbReference>
<evidence type="ECO:0000256" key="3">
    <source>
        <dbReference type="ARBA" id="ARBA00022692"/>
    </source>
</evidence>
<dbReference type="GO" id="GO:0005886">
    <property type="term" value="C:plasma membrane"/>
    <property type="evidence" value="ECO:0007669"/>
    <property type="project" value="UniProtKB-SubCell"/>
</dbReference>
<evidence type="ECO:0000256" key="5">
    <source>
        <dbReference type="ARBA" id="ARBA00023136"/>
    </source>
</evidence>
<dbReference type="EMBL" id="CP019239">
    <property type="protein sequence ID" value="APW44007.1"/>
    <property type="molecule type" value="Genomic_DNA"/>
</dbReference>
<evidence type="ECO:0000256" key="6">
    <source>
        <dbReference type="RuleBase" id="RU363076"/>
    </source>
</evidence>
<keyword evidence="6" id="KW-1003">Cell membrane</keyword>
<dbReference type="eggNOG" id="COG3346">
    <property type="taxonomic scope" value="Bacteria"/>
</dbReference>
<dbReference type="AlphaFoldDB" id="A0A1P8KD90"/>
<comment type="similarity">
    <text evidence="2 6">Belongs to the SURF1 family.</text>
</comment>
<dbReference type="PANTHER" id="PTHR23427:SF2">
    <property type="entry name" value="SURFEIT LOCUS PROTEIN 1"/>
    <property type="match status" value="1"/>
</dbReference>
<evidence type="ECO:0000313" key="8">
    <source>
        <dbReference type="Proteomes" id="UP000186110"/>
    </source>
</evidence>
<accession>A0A1P8KD90</accession>
<dbReference type="PANTHER" id="PTHR23427">
    <property type="entry name" value="SURFEIT LOCUS PROTEIN"/>
    <property type="match status" value="1"/>
</dbReference>
<dbReference type="InterPro" id="IPR002994">
    <property type="entry name" value="Surf1/Shy1"/>
</dbReference>
<proteinExistence type="inferred from homology"/>
<organism evidence="7 8">
    <name type="scientific">Rhodoferax saidenbachensis</name>
    <dbReference type="NCBI Taxonomy" id="1484693"/>
    <lineage>
        <taxon>Bacteria</taxon>
        <taxon>Pseudomonadati</taxon>
        <taxon>Pseudomonadota</taxon>
        <taxon>Betaproteobacteria</taxon>
        <taxon>Burkholderiales</taxon>
        <taxon>Comamonadaceae</taxon>
        <taxon>Rhodoferax</taxon>
    </lineage>
</organism>
<dbReference type="CDD" id="cd06662">
    <property type="entry name" value="SURF1"/>
    <property type="match status" value="1"/>
</dbReference>
<evidence type="ECO:0000256" key="2">
    <source>
        <dbReference type="ARBA" id="ARBA00007165"/>
    </source>
</evidence>
<evidence type="ECO:0000256" key="1">
    <source>
        <dbReference type="ARBA" id="ARBA00004370"/>
    </source>
</evidence>
<dbReference type="PROSITE" id="PS50895">
    <property type="entry name" value="SURF1"/>
    <property type="match status" value="1"/>
</dbReference>
<dbReference type="RefSeq" id="WP_029708458.1">
    <property type="nucleotide sequence ID" value="NZ_CP019239.1"/>
</dbReference>
<keyword evidence="3 6" id="KW-0812">Transmembrane</keyword>
<feature type="transmembrane region" description="Helical" evidence="6">
    <location>
        <begin position="210"/>
        <end position="230"/>
    </location>
</feature>
<keyword evidence="5 6" id="KW-0472">Membrane</keyword>
<name>A0A1P8KD90_9BURK</name>
<dbReference type="STRING" id="1484693.RS694_16685"/>
<dbReference type="Proteomes" id="UP000186110">
    <property type="component" value="Chromosome"/>
</dbReference>